<dbReference type="GO" id="GO:0046872">
    <property type="term" value="F:metal ion binding"/>
    <property type="evidence" value="ECO:0007669"/>
    <property type="project" value="UniProtKB-KW"/>
</dbReference>
<protein>
    <submittedName>
        <fullName evidence="5">Uncharacterized protein DUF4145</fullName>
    </submittedName>
</protein>
<keyword evidence="2 3" id="KW-0408">Iron</keyword>
<evidence type="ECO:0000256" key="3">
    <source>
        <dbReference type="PROSITE-ProRule" id="PRU00433"/>
    </source>
</evidence>
<dbReference type="InterPro" id="IPR025285">
    <property type="entry name" value="DUF4145"/>
</dbReference>
<proteinExistence type="predicted"/>
<evidence type="ECO:0000259" key="4">
    <source>
        <dbReference type="PROSITE" id="PS51007"/>
    </source>
</evidence>
<dbReference type="Proteomes" id="UP000295733">
    <property type="component" value="Unassembled WGS sequence"/>
</dbReference>
<evidence type="ECO:0000256" key="1">
    <source>
        <dbReference type="ARBA" id="ARBA00022723"/>
    </source>
</evidence>
<dbReference type="InterPro" id="IPR009056">
    <property type="entry name" value="Cyt_c-like_dom"/>
</dbReference>
<accession>A0A4R2NHS8</accession>
<keyword evidence="1 3" id="KW-0479">Metal-binding</keyword>
<organism evidence="5 6">
    <name type="scientific">Rhodovulum adriaticum</name>
    <name type="common">Rhodopseudomonas adriatica</name>
    <dbReference type="NCBI Taxonomy" id="35804"/>
    <lineage>
        <taxon>Bacteria</taxon>
        <taxon>Pseudomonadati</taxon>
        <taxon>Pseudomonadota</taxon>
        <taxon>Alphaproteobacteria</taxon>
        <taxon>Rhodobacterales</taxon>
        <taxon>Paracoccaceae</taxon>
        <taxon>Rhodovulum</taxon>
    </lineage>
</organism>
<evidence type="ECO:0000313" key="5">
    <source>
        <dbReference type="EMBL" id="TCP20947.1"/>
    </source>
</evidence>
<dbReference type="PROSITE" id="PS51007">
    <property type="entry name" value="CYTC"/>
    <property type="match status" value="1"/>
</dbReference>
<feature type="domain" description="Cytochrome c" evidence="4">
    <location>
        <begin position="97"/>
        <end position="257"/>
    </location>
</feature>
<dbReference type="GO" id="GO:0020037">
    <property type="term" value="F:heme binding"/>
    <property type="evidence" value="ECO:0007669"/>
    <property type="project" value="InterPro"/>
</dbReference>
<dbReference type="EMBL" id="SLXL01000015">
    <property type="protein sequence ID" value="TCP20947.1"/>
    <property type="molecule type" value="Genomic_DNA"/>
</dbReference>
<name>A0A4R2NHS8_RHOAD</name>
<evidence type="ECO:0000256" key="2">
    <source>
        <dbReference type="ARBA" id="ARBA00023004"/>
    </source>
</evidence>
<dbReference type="GO" id="GO:0009055">
    <property type="term" value="F:electron transfer activity"/>
    <property type="evidence" value="ECO:0007669"/>
    <property type="project" value="InterPro"/>
</dbReference>
<keyword evidence="6" id="KW-1185">Reference proteome</keyword>
<gene>
    <name evidence="5" type="ORF">EV656_11568</name>
</gene>
<sequence>MISLDTLHANRVLADCEPSPKRFGVRPLFHLPVCHAMAWAISSISELPMKYVPPSLDLNAFNCPYCRAFAHQDWFAGGARHFARNLPLGDIFKNAALTQRNDPALFNTESSQSCLALSSVMFSKCASCHKVTVWVHDRIVFPQTGEAPAANPDMPDDIRRDYDEASTILDQSPRGAAALIRLAIQKLCKELGQPGKNINDDIGALVRGGLDPRVQQALDAVRVIGNSAVHPGQIDLRDDRATAETLFKLLNLIVDKTISEPKHVAEVYASLP</sequence>
<keyword evidence="3" id="KW-0349">Heme</keyword>
<reference evidence="5 6" key="1">
    <citation type="submission" date="2019-03" db="EMBL/GenBank/DDBJ databases">
        <title>Genomic Encyclopedia of Type Strains, Phase IV (KMG-IV): sequencing the most valuable type-strain genomes for metagenomic binning, comparative biology and taxonomic classification.</title>
        <authorList>
            <person name="Goeker M."/>
        </authorList>
    </citation>
    <scope>NUCLEOTIDE SEQUENCE [LARGE SCALE GENOMIC DNA]</scope>
    <source>
        <strain evidence="5 6">DSM 2781</strain>
    </source>
</reference>
<evidence type="ECO:0000313" key="6">
    <source>
        <dbReference type="Proteomes" id="UP000295733"/>
    </source>
</evidence>
<dbReference type="Pfam" id="PF13643">
    <property type="entry name" value="DUF4145"/>
    <property type="match status" value="1"/>
</dbReference>
<dbReference type="AlphaFoldDB" id="A0A4R2NHS8"/>
<comment type="caution">
    <text evidence="5">The sequence shown here is derived from an EMBL/GenBank/DDBJ whole genome shotgun (WGS) entry which is preliminary data.</text>
</comment>